<sequence>MTSGQEISEGVFEYSVSEIGEITPDSVDIDLDIFPDLSRTRIHYWKSDWGSEWAPVVVSALETVEIFTTAGRSSKGFHPFVIVEDGEIAAIVAIAFSGNWKIGVSKTGQTLRVNGGLSSFNNEVPRNLKPSDFPKAYVSISTSGVHVASRQLTSAMRKISNRGPRKMKMEWNTWWPYEDVAIDQETFLRNAKVAASVGLDVAVMDAGWFGPSDKSTHWFNFRGDWGLVNSERFPEGIEVLAEKTRELGIEFGIWIEFEALGELAQLNIQEPSFMAQSISGDQIKDLGYICFGNPRARDYAFKSLAHLVEAYGVTWIKIDFNVDPGAGCQRVDHGHDEHDGLLRHINALYEGLDEFHSRFPGVIVEACSSGGLRWDLELSQHVDVGFPSDTDWPEHALSCFWASSQFFPAEQLLVWCDSQWLGDHVHQNFTVAELGDTDHLDFILAITLLGAFGLSQRLEDFSAKSQKKLARYCSLYVEHFRPRHQIGMSVAHLTNQPERELAGERQVAFALETPGFESIVMGFTLPGARGSKVLEYVSSHIKSTTRVRDLMKGEVSDVQVHEGKIIFEIGPIENQARILILEN</sequence>
<organism evidence="3">
    <name type="scientific">freshwater metagenome</name>
    <dbReference type="NCBI Taxonomy" id="449393"/>
    <lineage>
        <taxon>unclassified sequences</taxon>
        <taxon>metagenomes</taxon>
        <taxon>ecological metagenomes</taxon>
    </lineage>
</organism>
<dbReference type="InterPro" id="IPR038417">
    <property type="entry name" value="Alpga-gal_N_sf"/>
</dbReference>
<dbReference type="CDD" id="cd14791">
    <property type="entry name" value="GH36"/>
    <property type="match status" value="1"/>
</dbReference>
<accession>A0A6J7BE67</accession>
<dbReference type="EMBL" id="CAFBQK010000017">
    <property type="protein sequence ID" value="CAB5047173.1"/>
    <property type="molecule type" value="Genomic_DNA"/>
</dbReference>
<dbReference type="Gene3D" id="3.20.20.70">
    <property type="entry name" value="Aldolase class I"/>
    <property type="match status" value="1"/>
</dbReference>
<evidence type="ECO:0000313" key="1">
    <source>
        <dbReference type="EMBL" id="CAB4650355.1"/>
    </source>
</evidence>
<evidence type="ECO:0000313" key="4">
    <source>
        <dbReference type="EMBL" id="CAB5047173.1"/>
    </source>
</evidence>
<dbReference type="EMBL" id="CAEZWO010000005">
    <property type="protein sequence ID" value="CAB4650355.1"/>
    <property type="molecule type" value="Genomic_DNA"/>
</dbReference>
<dbReference type="EMBL" id="CAFBRB010000015">
    <property type="protein sequence ID" value="CAB5072090.1"/>
    <property type="molecule type" value="Genomic_DNA"/>
</dbReference>
<dbReference type="InterPro" id="IPR013785">
    <property type="entry name" value="Aldolase_TIM"/>
</dbReference>
<dbReference type="GO" id="GO:0016052">
    <property type="term" value="P:carbohydrate catabolic process"/>
    <property type="evidence" value="ECO:0007669"/>
    <property type="project" value="InterPro"/>
</dbReference>
<dbReference type="InterPro" id="IPR002252">
    <property type="entry name" value="Glyco_hydro_36"/>
</dbReference>
<evidence type="ECO:0000313" key="5">
    <source>
        <dbReference type="EMBL" id="CAB5072090.1"/>
    </source>
</evidence>
<dbReference type="InterPro" id="IPR017853">
    <property type="entry name" value="GH"/>
</dbReference>
<dbReference type="Pfam" id="PF02065">
    <property type="entry name" value="Melibiase"/>
    <property type="match status" value="1"/>
</dbReference>
<proteinExistence type="predicted"/>
<evidence type="ECO:0000313" key="3">
    <source>
        <dbReference type="EMBL" id="CAB4843454.1"/>
    </source>
</evidence>
<evidence type="ECO:0000313" key="2">
    <source>
        <dbReference type="EMBL" id="CAB4777412.1"/>
    </source>
</evidence>
<dbReference type="SUPFAM" id="SSF51445">
    <property type="entry name" value="(Trans)glycosidases"/>
    <property type="match status" value="1"/>
</dbReference>
<gene>
    <name evidence="1" type="ORF">UFOPK2254_00110</name>
    <name evidence="2" type="ORF">UFOPK2907_00924</name>
    <name evidence="3" type="ORF">UFOPK3241_00854</name>
    <name evidence="4" type="ORF">UFOPK4265_00242</name>
    <name evidence="5" type="ORF">UFOPK4401_00270</name>
</gene>
<name>A0A6J7BE67_9ZZZZ</name>
<dbReference type="PRINTS" id="PR00743">
    <property type="entry name" value="GLHYDRLASE36"/>
</dbReference>
<protein>
    <submittedName>
        <fullName evidence="3">Unannotated protein</fullName>
    </submittedName>
</protein>
<dbReference type="AlphaFoldDB" id="A0A6J7BE67"/>
<dbReference type="EMBL" id="CAFAZX010000045">
    <property type="protein sequence ID" value="CAB4843454.1"/>
    <property type="molecule type" value="Genomic_DNA"/>
</dbReference>
<dbReference type="EMBL" id="CAEZZR010000083">
    <property type="protein sequence ID" value="CAB4777412.1"/>
    <property type="molecule type" value="Genomic_DNA"/>
</dbReference>
<dbReference type="Gene3D" id="2.70.98.60">
    <property type="entry name" value="alpha-galactosidase from lactobacil brevis"/>
    <property type="match status" value="1"/>
</dbReference>
<dbReference type="GO" id="GO:0004557">
    <property type="term" value="F:alpha-galactosidase activity"/>
    <property type="evidence" value="ECO:0007669"/>
    <property type="project" value="InterPro"/>
</dbReference>
<reference evidence="3" key="1">
    <citation type="submission" date="2020-05" db="EMBL/GenBank/DDBJ databases">
        <authorList>
            <person name="Chiriac C."/>
            <person name="Salcher M."/>
            <person name="Ghai R."/>
            <person name="Kavagutti S V."/>
        </authorList>
    </citation>
    <scope>NUCLEOTIDE SEQUENCE</scope>
</reference>